<comment type="similarity">
    <text evidence="2 8">Belongs to the CorA metal ion transporter (MIT) (TC 1.A.35) family.</text>
</comment>
<evidence type="ECO:0000256" key="3">
    <source>
        <dbReference type="ARBA" id="ARBA00022448"/>
    </source>
</evidence>
<dbReference type="GO" id="GO:0000287">
    <property type="term" value="F:magnesium ion binding"/>
    <property type="evidence" value="ECO:0007669"/>
    <property type="project" value="TreeGrafter"/>
</dbReference>
<reference evidence="9" key="1">
    <citation type="submission" date="2021-03" db="EMBL/GenBank/DDBJ databases">
        <title>Bacillus suaedae sp. nov., isolated from Suaeda aralocaspica.</title>
        <authorList>
            <person name="Lei R.F.R."/>
        </authorList>
    </citation>
    <scope>NUCLEOTIDE SEQUENCE</scope>
    <source>
        <strain evidence="9">YZJH907-2</strain>
    </source>
</reference>
<feature type="transmembrane region" description="Helical" evidence="8">
    <location>
        <begin position="293"/>
        <end position="313"/>
    </location>
</feature>
<dbReference type="InterPro" id="IPR045863">
    <property type="entry name" value="CorA_TM1_TM2"/>
</dbReference>
<keyword evidence="4 8" id="KW-1003">Cell membrane</keyword>
<keyword evidence="8" id="KW-0460">Magnesium</keyword>
<dbReference type="PANTHER" id="PTHR46494">
    <property type="entry name" value="CORA FAMILY METAL ION TRANSPORTER (EUROFUNG)"/>
    <property type="match status" value="1"/>
</dbReference>
<keyword evidence="8" id="KW-0406">Ion transport</keyword>
<dbReference type="GO" id="GO:0015095">
    <property type="term" value="F:magnesium ion transmembrane transporter activity"/>
    <property type="evidence" value="ECO:0007669"/>
    <property type="project" value="UniProtKB-UniRule"/>
</dbReference>
<dbReference type="CDD" id="cd12831">
    <property type="entry name" value="TmCorA-like_u2"/>
    <property type="match status" value="1"/>
</dbReference>
<dbReference type="EMBL" id="JAGKSQ010000011">
    <property type="protein sequence ID" value="MBP3953269.1"/>
    <property type="molecule type" value="Genomic_DNA"/>
</dbReference>
<comment type="subcellular location">
    <subcellularLocation>
        <location evidence="1">Cell membrane</location>
        <topology evidence="1">Multi-pass membrane protein</topology>
    </subcellularLocation>
    <subcellularLocation>
        <location evidence="8">Membrane</location>
        <topology evidence="8">Multi-pass membrane protein</topology>
    </subcellularLocation>
</comment>
<dbReference type="PANTHER" id="PTHR46494:SF1">
    <property type="entry name" value="CORA FAMILY METAL ION TRANSPORTER (EUROFUNG)"/>
    <property type="match status" value="1"/>
</dbReference>
<dbReference type="Pfam" id="PF01544">
    <property type="entry name" value="CorA"/>
    <property type="match status" value="1"/>
</dbReference>
<dbReference type="NCBIfam" id="TIGR00383">
    <property type="entry name" value="corA"/>
    <property type="match status" value="1"/>
</dbReference>
<comment type="caution">
    <text evidence="9">The sequence shown here is derived from an EMBL/GenBank/DDBJ whole genome shotgun (WGS) entry which is preliminary data.</text>
</comment>
<dbReference type="InterPro" id="IPR045861">
    <property type="entry name" value="CorA_cytoplasmic_dom"/>
</dbReference>
<organism evidence="9 10">
    <name type="scientific">Halalkalibacter suaedae</name>
    <dbReference type="NCBI Taxonomy" id="2822140"/>
    <lineage>
        <taxon>Bacteria</taxon>
        <taxon>Bacillati</taxon>
        <taxon>Bacillota</taxon>
        <taxon>Bacilli</taxon>
        <taxon>Bacillales</taxon>
        <taxon>Bacillaceae</taxon>
        <taxon>Halalkalibacter</taxon>
    </lineage>
</organism>
<keyword evidence="6 8" id="KW-1133">Transmembrane helix</keyword>
<evidence type="ECO:0000256" key="2">
    <source>
        <dbReference type="ARBA" id="ARBA00009765"/>
    </source>
</evidence>
<dbReference type="InterPro" id="IPR002523">
    <property type="entry name" value="MgTranspt_CorA/ZnTranspt_ZntB"/>
</dbReference>
<dbReference type="FunFam" id="1.20.58.340:FF:000012">
    <property type="entry name" value="Magnesium transport protein CorA"/>
    <property type="match status" value="1"/>
</dbReference>
<comment type="function">
    <text evidence="8">Mediates influx of magnesium ions.</text>
</comment>
<evidence type="ECO:0000256" key="8">
    <source>
        <dbReference type="RuleBase" id="RU362010"/>
    </source>
</evidence>
<dbReference type="GO" id="GO:0050897">
    <property type="term" value="F:cobalt ion binding"/>
    <property type="evidence" value="ECO:0007669"/>
    <property type="project" value="TreeGrafter"/>
</dbReference>
<name>A0A940WV04_9BACI</name>
<evidence type="ECO:0000313" key="9">
    <source>
        <dbReference type="EMBL" id="MBP3953269.1"/>
    </source>
</evidence>
<evidence type="ECO:0000256" key="6">
    <source>
        <dbReference type="ARBA" id="ARBA00022989"/>
    </source>
</evidence>
<feature type="transmembrane region" description="Helical" evidence="8">
    <location>
        <begin position="261"/>
        <end position="281"/>
    </location>
</feature>
<dbReference type="GO" id="GO:0015087">
    <property type="term" value="F:cobalt ion transmembrane transporter activity"/>
    <property type="evidence" value="ECO:0007669"/>
    <property type="project" value="UniProtKB-UniRule"/>
</dbReference>
<gene>
    <name evidence="8 9" type="primary">corA</name>
    <name evidence="9" type="ORF">J7W16_19265</name>
</gene>
<evidence type="ECO:0000256" key="7">
    <source>
        <dbReference type="ARBA" id="ARBA00023136"/>
    </source>
</evidence>
<dbReference type="InterPro" id="IPR004488">
    <property type="entry name" value="Mg/Co-transport_prot_CorA"/>
</dbReference>
<evidence type="ECO:0000256" key="4">
    <source>
        <dbReference type="ARBA" id="ARBA00022475"/>
    </source>
</evidence>
<keyword evidence="5 8" id="KW-0812">Transmembrane</keyword>
<evidence type="ECO:0000313" key="10">
    <source>
        <dbReference type="Proteomes" id="UP000678228"/>
    </source>
</evidence>
<dbReference type="RefSeq" id="WP_210599126.1">
    <property type="nucleotide sequence ID" value="NZ_JAGKSQ010000011.1"/>
</dbReference>
<dbReference type="Gene3D" id="3.30.460.20">
    <property type="entry name" value="CorA soluble domain-like"/>
    <property type="match status" value="1"/>
</dbReference>
<dbReference type="Proteomes" id="UP000678228">
    <property type="component" value="Unassembled WGS sequence"/>
</dbReference>
<dbReference type="SUPFAM" id="SSF143865">
    <property type="entry name" value="CorA soluble domain-like"/>
    <property type="match status" value="1"/>
</dbReference>
<dbReference type="AlphaFoldDB" id="A0A940WV04"/>
<keyword evidence="10" id="KW-1185">Reference proteome</keyword>
<protein>
    <recommendedName>
        <fullName evidence="8">Magnesium transport protein CorA</fullName>
    </recommendedName>
</protein>
<dbReference type="Gene3D" id="1.20.58.340">
    <property type="entry name" value="Magnesium transport protein CorA, transmembrane region"/>
    <property type="match status" value="2"/>
</dbReference>
<dbReference type="GO" id="GO:0005886">
    <property type="term" value="C:plasma membrane"/>
    <property type="evidence" value="ECO:0007669"/>
    <property type="project" value="UniProtKB-SubCell"/>
</dbReference>
<dbReference type="SUPFAM" id="SSF144083">
    <property type="entry name" value="Magnesium transport protein CorA, transmembrane region"/>
    <property type="match status" value="1"/>
</dbReference>
<evidence type="ECO:0000256" key="5">
    <source>
        <dbReference type="ARBA" id="ARBA00022692"/>
    </source>
</evidence>
<proteinExistence type="inferred from homology"/>
<keyword evidence="7 8" id="KW-0472">Membrane</keyword>
<accession>A0A940WV04</accession>
<keyword evidence="3 8" id="KW-0813">Transport</keyword>
<evidence type="ECO:0000256" key="1">
    <source>
        <dbReference type="ARBA" id="ARBA00004651"/>
    </source>
</evidence>
<sequence length="320" mass="38289">MIRFFGISKENQLVNNISLVDVDLSQYIWYWVDFDQPTDDEIQHLGETFHFHPLAIEDCIHRLQRPKLDYYGDHTFYVTHSLRENEEEKEFINDELNFFVGENYIVSFHRMPAPEIDQVRERLLAQKDYNNMDPFYVFYQVLDKIVDNYFPLIYKIEDELDRIEKNTQNKSMNHLLNELFDTRYLLLNLRHTVHPMRDLLYRMLNSTHLNGVKERREYFSDIYDHLLKLAEMVMSNREITADIRDSYLSLNAHQTNNVMKVLTIITSIFAPLTFIAGIYGMNFENMPELTWKYGYFLALGLMGVSGVVLLLWFRSKGWFK</sequence>